<accession>A0AAN7K307</accession>
<keyword evidence="7" id="KW-1185">Reference proteome</keyword>
<dbReference type="GO" id="GO:0080043">
    <property type="term" value="F:quercetin 3-O-glucosyltransferase activity"/>
    <property type="evidence" value="ECO:0007669"/>
    <property type="project" value="TreeGrafter"/>
</dbReference>
<evidence type="ECO:0000256" key="5">
    <source>
        <dbReference type="RuleBase" id="RU362057"/>
    </source>
</evidence>
<evidence type="ECO:0000256" key="2">
    <source>
        <dbReference type="ARBA" id="ARBA00022676"/>
    </source>
</evidence>
<sequence>MEASKTELHVVCLPLPFQSHIGAMLKLAKLLHHRGCCITFVNTEYNHTRLLRVKDSHGGPFDNLPSDFRFMSIPDGIPLSDSDASVDMEAMCKSVVHHLKDPVCNLIRDMNERDASEPKQFPRVSSIVADGFMSFSACPAGERNGIPVFNLFTVSACSLMVFTQFVNLMDKGIIPLKDETYLTNGYLDTTIDWIPGMKQLRLGDLPSYIRCTDPNDFGLNVCIESTSLARKAAAVVLHTLEALEQDVLDALSATLQRPVYAIGPFQPLIDQIPDSESCVKHVNCNLWKTDTECLRWLDSHKPGTVMYVNFGSIVFLTPEQLVELAMGIANSNSPFLWVIRSDLVSGEAAILPREFMEETRGRGFLCNWCPQEEVLNHPAIGGFLTHCGWNSIMESLSAGVPMLCWPFISDQLTNCKYVCIDWEVGIHIDGSLERDGVKSLVREVMEGEKGKRMKKKAMEWKKQAMEATGPHGSSSANLDIFLQDLLSKIDMGFKV</sequence>
<gene>
    <name evidence="6" type="ORF">SAY87_006797</name>
</gene>
<comment type="caution">
    <text evidence="6">The sequence shown here is derived from an EMBL/GenBank/DDBJ whole genome shotgun (WGS) entry which is preliminary data.</text>
</comment>
<dbReference type="FunFam" id="3.40.50.2000:FF:000027">
    <property type="entry name" value="Glycosyltransferase"/>
    <property type="match status" value="1"/>
</dbReference>
<dbReference type="PANTHER" id="PTHR11926:SF1516">
    <property type="entry name" value="GLYCOSYLTRANSFERASE"/>
    <property type="match status" value="1"/>
</dbReference>
<dbReference type="EC" id="2.4.1.-" evidence="5"/>
<evidence type="ECO:0000313" key="7">
    <source>
        <dbReference type="Proteomes" id="UP001345219"/>
    </source>
</evidence>
<dbReference type="Proteomes" id="UP001345219">
    <property type="component" value="Chromosome 6"/>
</dbReference>
<name>A0AAN7K307_9MYRT</name>
<evidence type="ECO:0000256" key="4">
    <source>
        <dbReference type="RuleBase" id="RU003718"/>
    </source>
</evidence>
<dbReference type="GO" id="GO:0080044">
    <property type="term" value="F:quercetin 7-O-glucosyltransferase activity"/>
    <property type="evidence" value="ECO:0007669"/>
    <property type="project" value="TreeGrafter"/>
</dbReference>
<evidence type="ECO:0000256" key="3">
    <source>
        <dbReference type="ARBA" id="ARBA00022679"/>
    </source>
</evidence>
<evidence type="ECO:0000313" key="6">
    <source>
        <dbReference type="EMBL" id="KAK4756670.1"/>
    </source>
</evidence>
<dbReference type="Gene3D" id="3.40.50.2000">
    <property type="entry name" value="Glycogen Phosphorylase B"/>
    <property type="match status" value="2"/>
</dbReference>
<dbReference type="FunFam" id="3.40.50.2000:FF:000065">
    <property type="entry name" value="Glycosyltransferase"/>
    <property type="match status" value="1"/>
</dbReference>
<keyword evidence="3 4" id="KW-0808">Transferase</keyword>
<dbReference type="InterPro" id="IPR002213">
    <property type="entry name" value="UDP_glucos_trans"/>
</dbReference>
<comment type="similarity">
    <text evidence="1 4">Belongs to the UDP-glycosyltransferase family.</text>
</comment>
<evidence type="ECO:0000256" key="1">
    <source>
        <dbReference type="ARBA" id="ARBA00009995"/>
    </source>
</evidence>
<dbReference type="AlphaFoldDB" id="A0AAN7K307"/>
<dbReference type="PROSITE" id="PS00375">
    <property type="entry name" value="UDPGT"/>
    <property type="match status" value="1"/>
</dbReference>
<dbReference type="Pfam" id="PF00201">
    <property type="entry name" value="UDPGT"/>
    <property type="match status" value="1"/>
</dbReference>
<dbReference type="EMBL" id="JAXIOK010000013">
    <property type="protein sequence ID" value="KAK4756670.1"/>
    <property type="molecule type" value="Genomic_DNA"/>
</dbReference>
<organism evidence="6 7">
    <name type="scientific">Trapa incisa</name>
    <dbReference type="NCBI Taxonomy" id="236973"/>
    <lineage>
        <taxon>Eukaryota</taxon>
        <taxon>Viridiplantae</taxon>
        <taxon>Streptophyta</taxon>
        <taxon>Embryophyta</taxon>
        <taxon>Tracheophyta</taxon>
        <taxon>Spermatophyta</taxon>
        <taxon>Magnoliopsida</taxon>
        <taxon>eudicotyledons</taxon>
        <taxon>Gunneridae</taxon>
        <taxon>Pentapetalae</taxon>
        <taxon>rosids</taxon>
        <taxon>malvids</taxon>
        <taxon>Myrtales</taxon>
        <taxon>Lythraceae</taxon>
        <taxon>Trapa</taxon>
    </lineage>
</organism>
<proteinExistence type="inferred from homology"/>
<dbReference type="CDD" id="cd03784">
    <property type="entry name" value="GT1_Gtf-like"/>
    <property type="match status" value="1"/>
</dbReference>
<dbReference type="InterPro" id="IPR035595">
    <property type="entry name" value="UDP_glycos_trans_CS"/>
</dbReference>
<dbReference type="SUPFAM" id="SSF53756">
    <property type="entry name" value="UDP-Glycosyltransferase/glycogen phosphorylase"/>
    <property type="match status" value="1"/>
</dbReference>
<keyword evidence="2 4" id="KW-0328">Glycosyltransferase</keyword>
<dbReference type="PANTHER" id="PTHR11926">
    <property type="entry name" value="GLUCOSYL/GLUCURONOSYL TRANSFERASES"/>
    <property type="match status" value="1"/>
</dbReference>
<protein>
    <recommendedName>
        <fullName evidence="5">Glycosyltransferase</fullName>
        <ecNumber evidence="5">2.4.1.-</ecNumber>
    </recommendedName>
</protein>
<reference evidence="6 7" key="1">
    <citation type="journal article" date="2023" name="Hortic Res">
        <title>Pangenome of water caltrop reveals structural variations and asymmetric subgenome divergence after allopolyploidization.</title>
        <authorList>
            <person name="Zhang X."/>
            <person name="Chen Y."/>
            <person name="Wang L."/>
            <person name="Yuan Y."/>
            <person name="Fang M."/>
            <person name="Shi L."/>
            <person name="Lu R."/>
            <person name="Comes H.P."/>
            <person name="Ma Y."/>
            <person name="Chen Y."/>
            <person name="Huang G."/>
            <person name="Zhou Y."/>
            <person name="Zheng Z."/>
            <person name="Qiu Y."/>
        </authorList>
    </citation>
    <scope>NUCLEOTIDE SEQUENCE [LARGE SCALE GENOMIC DNA]</scope>
    <source>
        <tissue evidence="6">Roots</tissue>
    </source>
</reference>